<accession>A0AAD7JRW8</accession>
<keyword evidence="2" id="KW-1185">Reference proteome</keyword>
<evidence type="ECO:0000313" key="1">
    <source>
        <dbReference type="EMBL" id="KAJ7768250.1"/>
    </source>
</evidence>
<reference evidence="1" key="1">
    <citation type="submission" date="2023-03" db="EMBL/GenBank/DDBJ databases">
        <title>Massive genome expansion in bonnet fungi (Mycena s.s.) driven by repeated elements and novel gene families across ecological guilds.</title>
        <authorList>
            <consortium name="Lawrence Berkeley National Laboratory"/>
            <person name="Harder C.B."/>
            <person name="Miyauchi S."/>
            <person name="Viragh M."/>
            <person name="Kuo A."/>
            <person name="Thoen E."/>
            <person name="Andreopoulos B."/>
            <person name="Lu D."/>
            <person name="Skrede I."/>
            <person name="Drula E."/>
            <person name="Henrissat B."/>
            <person name="Morin E."/>
            <person name="Kohler A."/>
            <person name="Barry K."/>
            <person name="LaButti K."/>
            <person name="Morin E."/>
            <person name="Salamov A."/>
            <person name="Lipzen A."/>
            <person name="Mereny Z."/>
            <person name="Hegedus B."/>
            <person name="Baldrian P."/>
            <person name="Stursova M."/>
            <person name="Weitz H."/>
            <person name="Taylor A."/>
            <person name="Grigoriev I.V."/>
            <person name="Nagy L.G."/>
            <person name="Martin F."/>
            <person name="Kauserud H."/>
        </authorList>
    </citation>
    <scope>NUCLEOTIDE SEQUENCE</scope>
    <source>
        <strain evidence="1">CBHHK182m</strain>
    </source>
</reference>
<protein>
    <submittedName>
        <fullName evidence="1">Uncharacterized protein</fullName>
    </submittedName>
</protein>
<gene>
    <name evidence="1" type="ORF">B0H16DRAFT_311582</name>
</gene>
<name>A0AAD7JRW8_9AGAR</name>
<sequence>MAATFPSDPFLPADLEREIFEFTCALYPGTIPTLLRVARRVLVWLEPLLYRVVGTDPPMLRAVQRAMQTKPASFFTSVRHICLGASSESSFWTGDHTLTLLQLCPRLESFAYLPQNGKLALGALIEVHRWSGCLTDLFDNGAVDLTLPLFHRVTHMDVFEDLDIPGWDIRVNRDRICGGLTTMPALTHLCISRNVPVDIVRRLLNECAHLQILVNMWADSTHNRDKAQEIVASHQRAGVTDVRFVLVLCDNYWHDWEVGARGGVDFWAAADAFVARKRRGEIEAASIVIQEW</sequence>
<organism evidence="1 2">
    <name type="scientific">Mycena metata</name>
    <dbReference type="NCBI Taxonomy" id="1033252"/>
    <lineage>
        <taxon>Eukaryota</taxon>
        <taxon>Fungi</taxon>
        <taxon>Dikarya</taxon>
        <taxon>Basidiomycota</taxon>
        <taxon>Agaricomycotina</taxon>
        <taxon>Agaricomycetes</taxon>
        <taxon>Agaricomycetidae</taxon>
        <taxon>Agaricales</taxon>
        <taxon>Marasmiineae</taxon>
        <taxon>Mycenaceae</taxon>
        <taxon>Mycena</taxon>
    </lineage>
</organism>
<proteinExistence type="predicted"/>
<dbReference type="EMBL" id="JARKIB010000020">
    <property type="protein sequence ID" value="KAJ7768250.1"/>
    <property type="molecule type" value="Genomic_DNA"/>
</dbReference>
<dbReference type="AlphaFoldDB" id="A0AAD7JRW8"/>
<comment type="caution">
    <text evidence="1">The sequence shown here is derived from an EMBL/GenBank/DDBJ whole genome shotgun (WGS) entry which is preliminary data.</text>
</comment>
<dbReference type="Proteomes" id="UP001215598">
    <property type="component" value="Unassembled WGS sequence"/>
</dbReference>
<evidence type="ECO:0000313" key="2">
    <source>
        <dbReference type="Proteomes" id="UP001215598"/>
    </source>
</evidence>